<dbReference type="OrthoDB" id="6628470at2"/>
<dbReference type="EMBL" id="CP042220">
    <property type="protein sequence ID" value="QDX31940.1"/>
    <property type="molecule type" value="Genomic_DNA"/>
</dbReference>
<keyword evidence="3" id="KW-1185">Reference proteome</keyword>
<dbReference type="KEGG" id="dic:Dpoa569_0001333"/>
<dbReference type="Proteomes" id="UP000320591">
    <property type="component" value="Chromosome"/>
</dbReference>
<proteinExistence type="predicted"/>
<dbReference type="AlphaFoldDB" id="A0A5B8ILB6"/>
<dbReference type="Pfam" id="PF23961">
    <property type="entry name" value="Phage_tail_terminator_9"/>
    <property type="match status" value="1"/>
</dbReference>
<sequence length="178" mass="19695">MTATISISEDDLTTALRGFLLSLVDVSDCVLGQENNVPMPEIGTDYIVMTPIDSVATSTNKWVHDGENGQKKTNRNSQWRCQIDFYGPNAQNNAVIISTMIRDEYAAGWFSSNGSALSPLYSNDPHQTTMINGEQQYEPRWTMDFIGQTNPVITTPQQYMTSANPNAVPVNVQFPPQG</sequence>
<name>A0A5B8ILB6_9GAMM</name>
<evidence type="ECO:0000259" key="1">
    <source>
        <dbReference type="Pfam" id="PF23961"/>
    </source>
</evidence>
<evidence type="ECO:0000313" key="2">
    <source>
        <dbReference type="EMBL" id="QDX31940.1"/>
    </source>
</evidence>
<protein>
    <recommendedName>
        <fullName evidence="1">Phage neck terminator protein gp12-like domain-containing protein</fullName>
    </recommendedName>
</protein>
<dbReference type="InterPro" id="IPR057087">
    <property type="entry name" value="Gp12-like"/>
</dbReference>
<organism evidence="2 3">
    <name type="scientific">Dickeya poaceiphila</name>
    <dbReference type="NCBI Taxonomy" id="568768"/>
    <lineage>
        <taxon>Bacteria</taxon>
        <taxon>Pseudomonadati</taxon>
        <taxon>Pseudomonadota</taxon>
        <taxon>Gammaproteobacteria</taxon>
        <taxon>Enterobacterales</taxon>
        <taxon>Pectobacteriaceae</taxon>
        <taxon>Dickeya</taxon>
    </lineage>
</organism>
<evidence type="ECO:0000313" key="3">
    <source>
        <dbReference type="Proteomes" id="UP000320591"/>
    </source>
</evidence>
<feature type="domain" description="Phage neck terminator protein gp12-like" evidence="1">
    <location>
        <begin position="10"/>
        <end position="160"/>
    </location>
</feature>
<reference evidence="2 3" key="1">
    <citation type="journal article" date="2019" name="Environ. Microbiol.">
        <title>The phytopathogenic nature of Dickeya aquatica 174/2 and the dynamic early evolution of Dickeya pathogenicity.</title>
        <authorList>
            <person name="Duprey A."/>
            <person name="Taib N."/>
            <person name="Leonard S."/>
            <person name="Garin T."/>
            <person name="Flandrois J.P."/>
            <person name="Nasser W."/>
            <person name="Brochier-Armanet C."/>
            <person name="Reverchon S."/>
        </authorList>
    </citation>
    <scope>NUCLEOTIDE SEQUENCE [LARGE SCALE GENOMIC DNA]</scope>
    <source>
        <strain evidence="2 3">NCPPB 569</strain>
    </source>
</reference>
<accession>A0A5B8ILB6</accession>
<dbReference type="STRING" id="568768.GCA_000406125_02524"/>
<dbReference type="NCBIfam" id="NF047498">
    <property type="entry name" value="LIC_12616_fam"/>
    <property type="match status" value="1"/>
</dbReference>
<gene>
    <name evidence="2" type="ORF">Dpoa569_0001333</name>
</gene>